<dbReference type="KEGG" id="zma:103645809"/>
<dbReference type="EMBL" id="CM007648">
    <property type="protein sequence ID" value="ONM12610.1"/>
    <property type="molecule type" value="Genomic_DNA"/>
</dbReference>
<sequence>MWSGAPRMAERLELERQATLDGHVPQDLEAGVNSGGAQGLHPVRVRRLPPTTGRFGGMDNIWQQYGDTNQAYGNVTYTPGIDLTLSPGNDLTRFQDSAVVHGPGPIIQENQSFSSTSQVPQPVNDRRKKGVAKREKNYSNLEDETLCSAYLNVSKDPVVGVNQPMKSYWARITDYFNEMRTTDVERSSSSLQHRWGDISRDTALFCSYYAEIERKHQSGKSEDDKIKDALKMYEGLRSSKFKFLHCWLILRKEQKWSEFLATTTSSTSQARSKADPVQQGDPTATSTPEVNVSEKIARPIGRDRAKKQRSNNSSSSSACFEMLQKIQLDRSRFEEDMKAASKYESEEMAVRYDRKLAIQEQHLKLVAESTMIQKEMLRFQQKEREDRVMTMDLDKVAPWVREYYINEQKAIAAKSRHEVSSSDV</sequence>
<dbReference type="PANTHER" id="PTHR45125:SF28">
    <property type="entry name" value="OS02G0603500 PROTEIN"/>
    <property type="match status" value="1"/>
</dbReference>
<feature type="domain" description="No apical meristem-associated C-terminal" evidence="2">
    <location>
        <begin position="240"/>
        <end position="411"/>
    </location>
</feature>
<feature type="compositionally biased region" description="Polar residues" evidence="1">
    <location>
        <begin position="280"/>
        <end position="290"/>
    </location>
</feature>
<gene>
    <name evidence="3" type="ORF">ZEAMMB73_Zm00001d001971</name>
</gene>
<dbReference type="ExpressionAtlas" id="A0A1D6DUY4">
    <property type="expression patterns" value="baseline and differential"/>
</dbReference>
<name>A0A1D6DUY4_MAIZE</name>
<dbReference type="InParanoid" id="A0A1D6DUY4"/>
<dbReference type="OMA" id="WARITDY"/>
<proteinExistence type="predicted"/>
<dbReference type="Pfam" id="PF14303">
    <property type="entry name" value="NAM-associated"/>
    <property type="match status" value="1"/>
</dbReference>
<organism evidence="3">
    <name type="scientific">Zea mays</name>
    <name type="common">Maize</name>
    <dbReference type="NCBI Taxonomy" id="4577"/>
    <lineage>
        <taxon>Eukaryota</taxon>
        <taxon>Viridiplantae</taxon>
        <taxon>Streptophyta</taxon>
        <taxon>Embryophyta</taxon>
        <taxon>Tracheophyta</taxon>
        <taxon>Spermatophyta</taxon>
        <taxon>Magnoliopsida</taxon>
        <taxon>Liliopsida</taxon>
        <taxon>Poales</taxon>
        <taxon>Poaceae</taxon>
        <taxon>PACMAD clade</taxon>
        <taxon>Panicoideae</taxon>
        <taxon>Andropogonodae</taxon>
        <taxon>Andropogoneae</taxon>
        <taxon>Tripsacinae</taxon>
        <taxon>Zea</taxon>
    </lineage>
</organism>
<reference evidence="3" key="1">
    <citation type="submission" date="2015-12" db="EMBL/GenBank/DDBJ databases">
        <title>Update maize B73 reference genome by single molecule sequencing technologies.</title>
        <authorList>
            <consortium name="Maize Genome Sequencing Project"/>
            <person name="Ware D."/>
        </authorList>
    </citation>
    <scope>NUCLEOTIDE SEQUENCE [LARGE SCALE GENOMIC DNA]</scope>
    <source>
        <tissue evidence="3">Seedling</tissue>
    </source>
</reference>
<dbReference type="AlphaFoldDB" id="A0A1D6DUY4"/>
<feature type="region of interest" description="Disordered" evidence="1">
    <location>
        <begin position="108"/>
        <end position="134"/>
    </location>
</feature>
<accession>A0A1D6DUY4</accession>
<evidence type="ECO:0000259" key="2">
    <source>
        <dbReference type="Pfam" id="PF14303"/>
    </source>
</evidence>
<feature type="region of interest" description="Disordered" evidence="1">
    <location>
        <begin position="267"/>
        <end position="318"/>
    </location>
</feature>
<evidence type="ECO:0000256" key="1">
    <source>
        <dbReference type="SAM" id="MobiDB-lite"/>
    </source>
</evidence>
<dbReference type="OrthoDB" id="693008at2759"/>
<dbReference type="PANTHER" id="PTHR45125">
    <property type="entry name" value="F21J9.4-RELATED"/>
    <property type="match status" value="1"/>
</dbReference>
<feature type="compositionally biased region" description="Polar residues" evidence="1">
    <location>
        <begin position="108"/>
        <end position="121"/>
    </location>
</feature>
<dbReference type="InterPro" id="IPR029466">
    <property type="entry name" value="NAM-associated_C"/>
</dbReference>
<protein>
    <recommendedName>
        <fullName evidence="2">No apical meristem-associated C-terminal domain-containing protein</fullName>
    </recommendedName>
</protein>
<dbReference type="STRING" id="4577.A0A1D6DUY4"/>
<evidence type="ECO:0000313" key="3">
    <source>
        <dbReference type="EMBL" id="ONM12610.1"/>
    </source>
</evidence>